<dbReference type="GO" id="GO:0000150">
    <property type="term" value="F:DNA strand exchange activity"/>
    <property type="evidence" value="ECO:0007669"/>
    <property type="project" value="InterPro"/>
</dbReference>
<proteinExistence type="predicted"/>
<gene>
    <name evidence="2" type="ORF">METHB2_820005</name>
</gene>
<evidence type="ECO:0000259" key="1">
    <source>
        <dbReference type="PROSITE" id="PS51736"/>
    </source>
</evidence>
<dbReference type="InterPro" id="IPR036162">
    <property type="entry name" value="Resolvase-like_N_sf"/>
</dbReference>
<feature type="domain" description="Resolvase/invertase-type recombinase catalytic" evidence="1">
    <location>
        <begin position="1"/>
        <end position="41"/>
    </location>
</feature>
<evidence type="ECO:0000313" key="2">
    <source>
        <dbReference type="EMBL" id="CAA9892818.1"/>
    </source>
</evidence>
<sequence length="41" mass="4402">MILVKGLDRLGRDTADRIALIKELDSIGVAAQFLDDGVSSE</sequence>
<dbReference type="Proteomes" id="UP000494216">
    <property type="component" value="Unassembled WGS sequence"/>
</dbReference>
<name>A0A8S0XVQ1_9GAMM</name>
<comment type="caution">
    <text evidence="2">The sequence shown here is derived from an EMBL/GenBank/DDBJ whole genome shotgun (WGS) entry which is preliminary data.</text>
</comment>
<organism evidence="2 3">
    <name type="scientific">Candidatus Methylobacter favarea</name>
    <dbReference type="NCBI Taxonomy" id="2707345"/>
    <lineage>
        <taxon>Bacteria</taxon>
        <taxon>Pseudomonadati</taxon>
        <taxon>Pseudomonadota</taxon>
        <taxon>Gammaproteobacteria</taxon>
        <taxon>Methylococcales</taxon>
        <taxon>Methylococcaceae</taxon>
        <taxon>Methylobacter</taxon>
    </lineage>
</organism>
<evidence type="ECO:0000313" key="3">
    <source>
        <dbReference type="Proteomes" id="UP000494216"/>
    </source>
</evidence>
<dbReference type="InterPro" id="IPR006119">
    <property type="entry name" value="Resolv_N"/>
</dbReference>
<keyword evidence="3" id="KW-1185">Reference proteome</keyword>
<dbReference type="SUPFAM" id="SSF53041">
    <property type="entry name" value="Resolvase-like"/>
    <property type="match status" value="1"/>
</dbReference>
<dbReference type="AlphaFoldDB" id="A0A8S0XVQ1"/>
<dbReference type="EMBL" id="CADCXN010000116">
    <property type="protein sequence ID" value="CAA9892818.1"/>
    <property type="molecule type" value="Genomic_DNA"/>
</dbReference>
<dbReference type="Pfam" id="PF00239">
    <property type="entry name" value="Resolvase"/>
    <property type="match status" value="1"/>
</dbReference>
<protein>
    <submittedName>
        <fullName evidence="2">Resolvase/recombinase</fullName>
    </submittedName>
</protein>
<dbReference type="GO" id="GO:0003677">
    <property type="term" value="F:DNA binding"/>
    <property type="evidence" value="ECO:0007669"/>
    <property type="project" value="InterPro"/>
</dbReference>
<dbReference type="Gene3D" id="3.40.50.1390">
    <property type="entry name" value="Resolvase, N-terminal catalytic domain"/>
    <property type="match status" value="1"/>
</dbReference>
<accession>A0A8S0XVQ1</accession>
<reference evidence="2 3" key="1">
    <citation type="submission" date="2020-02" db="EMBL/GenBank/DDBJ databases">
        <authorList>
            <person name="Hogendoorn C."/>
        </authorList>
    </citation>
    <scope>NUCLEOTIDE SEQUENCE [LARGE SCALE GENOMIC DNA]</scope>
    <source>
        <strain evidence="2">METHB21</strain>
    </source>
</reference>
<dbReference type="PROSITE" id="PS51736">
    <property type="entry name" value="RECOMBINASES_3"/>
    <property type="match status" value="1"/>
</dbReference>